<dbReference type="GO" id="GO:0051016">
    <property type="term" value="P:barbed-end actin filament capping"/>
    <property type="evidence" value="ECO:0007669"/>
    <property type="project" value="UniProtKB-UniRule"/>
</dbReference>
<dbReference type="EMBL" id="CAJHUB010000755">
    <property type="protein sequence ID" value="CAD7683151.1"/>
    <property type="molecule type" value="Genomic_DNA"/>
</dbReference>
<dbReference type="Gene3D" id="3.30.1140.60">
    <property type="entry name" value="F-actin capping protein, alpha subunit"/>
    <property type="match status" value="1"/>
</dbReference>
<dbReference type="PANTHER" id="PTHR10653:SF2">
    <property type="entry name" value="F-ACTIN-CAPPING PROTEIN SUBUNIT ALPHA-2"/>
    <property type="match status" value="1"/>
</dbReference>
<accession>A0A811Z336</accession>
<keyword evidence="5" id="KW-1185">Reference proteome</keyword>
<evidence type="ECO:0000256" key="1">
    <source>
        <dbReference type="ARBA" id="ARBA00022467"/>
    </source>
</evidence>
<comment type="subunit">
    <text evidence="3">Heterodimer of an alpha and a beta subunit.</text>
</comment>
<dbReference type="InterPro" id="IPR002189">
    <property type="entry name" value="CapZ_alpha"/>
</dbReference>
<dbReference type="Pfam" id="PF01267">
    <property type="entry name" value="F-actin_cap_A"/>
    <property type="match status" value="1"/>
</dbReference>
<sequence>MADMEKQFSNEEEVSRAAKFITHVPPGEFNKVLNDVWLPLNDNLLREGAAHTFAQYNLDQFTPIKIEGYEEQEMESFWIPTRICFKFDHFRMEATDPRSYEAENAADTWRTSVETTLQAYIKEHYLNEVCIQIIIACREKWKFTITSSTTQVVASNEVQTAKEFIKIIEATTSDTTFKDLPPQLPMTCTKNDWN</sequence>
<comment type="caution">
    <text evidence="4">The sequence shown here is derived from an EMBL/GenBank/DDBJ whole genome shotgun (WGS) entry which is preliminary data.</text>
</comment>
<comment type="similarity">
    <text evidence="3">Belongs to the F-actin-capping protein alpha subunit family.</text>
</comment>
<dbReference type="GO" id="GO:0030036">
    <property type="term" value="P:actin cytoskeleton organization"/>
    <property type="evidence" value="ECO:0007669"/>
    <property type="project" value="TreeGrafter"/>
</dbReference>
<comment type="function">
    <text evidence="2 3">F-actin-capping proteins bind in a Ca(2+)-independent manner to the fast growing ends of actin filaments (barbed end) thereby blocking the exchange of subunits at these ends. Unlike other capping proteins (such as gelsolin and severin), these proteins do not sever actin filaments.</text>
</comment>
<gene>
    <name evidence="4" type="ORF">NYPRO_LOCUS15943</name>
</gene>
<evidence type="ECO:0000256" key="3">
    <source>
        <dbReference type="RuleBase" id="RU365077"/>
    </source>
</evidence>
<dbReference type="SUPFAM" id="SSF90096">
    <property type="entry name" value="Subunits of heterodimeric actin filament capping protein Capz"/>
    <property type="match status" value="1"/>
</dbReference>
<dbReference type="GO" id="GO:0008290">
    <property type="term" value="C:F-actin capping protein complex"/>
    <property type="evidence" value="ECO:0007669"/>
    <property type="project" value="UniProtKB-UniRule"/>
</dbReference>
<evidence type="ECO:0000313" key="4">
    <source>
        <dbReference type="EMBL" id="CAD7683151.1"/>
    </source>
</evidence>
<dbReference type="InterPro" id="IPR042489">
    <property type="entry name" value="CapZ_alpha_1"/>
</dbReference>
<dbReference type="AlphaFoldDB" id="A0A811Z336"/>
<proteinExistence type="inferred from homology"/>
<organism evidence="4 5">
    <name type="scientific">Nyctereutes procyonoides</name>
    <name type="common">Raccoon dog</name>
    <name type="synonym">Canis procyonoides</name>
    <dbReference type="NCBI Taxonomy" id="34880"/>
    <lineage>
        <taxon>Eukaryota</taxon>
        <taxon>Metazoa</taxon>
        <taxon>Chordata</taxon>
        <taxon>Craniata</taxon>
        <taxon>Vertebrata</taxon>
        <taxon>Euteleostomi</taxon>
        <taxon>Mammalia</taxon>
        <taxon>Eutheria</taxon>
        <taxon>Laurasiatheria</taxon>
        <taxon>Carnivora</taxon>
        <taxon>Caniformia</taxon>
        <taxon>Canidae</taxon>
        <taxon>Nyctereutes</taxon>
    </lineage>
</organism>
<dbReference type="InterPro" id="IPR037282">
    <property type="entry name" value="CapZ_alpha/beta"/>
</dbReference>
<dbReference type="GO" id="GO:0030863">
    <property type="term" value="C:cortical cytoskeleton"/>
    <property type="evidence" value="ECO:0007669"/>
    <property type="project" value="TreeGrafter"/>
</dbReference>
<keyword evidence="1 3" id="KW-0117">Actin capping</keyword>
<dbReference type="PANTHER" id="PTHR10653">
    <property type="entry name" value="F-ACTIN-CAPPING PROTEIN SUBUNIT ALPHA"/>
    <property type="match status" value="1"/>
</dbReference>
<protein>
    <recommendedName>
        <fullName evidence="3">F-actin-capping protein subunit alpha</fullName>
    </recommendedName>
</protein>
<evidence type="ECO:0000313" key="5">
    <source>
        <dbReference type="Proteomes" id="UP000645828"/>
    </source>
</evidence>
<name>A0A811Z336_NYCPR</name>
<keyword evidence="3" id="KW-0009">Actin-binding</keyword>
<dbReference type="GO" id="GO:0051015">
    <property type="term" value="F:actin filament binding"/>
    <property type="evidence" value="ECO:0007669"/>
    <property type="project" value="TreeGrafter"/>
</dbReference>
<evidence type="ECO:0000256" key="2">
    <source>
        <dbReference type="ARBA" id="ARBA00025389"/>
    </source>
</evidence>
<dbReference type="Proteomes" id="UP000645828">
    <property type="component" value="Unassembled WGS sequence"/>
</dbReference>
<reference evidence="4" key="1">
    <citation type="submission" date="2020-12" db="EMBL/GenBank/DDBJ databases">
        <authorList>
            <consortium name="Molecular Ecology Group"/>
        </authorList>
    </citation>
    <scope>NUCLEOTIDE SEQUENCE</scope>
    <source>
        <strain evidence="4">TBG_1078</strain>
    </source>
</reference>